<comment type="similarity">
    <text evidence="1 2">Belongs to the prohibitin family.</text>
</comment>
<evidence type="ECO:0000256" key="2">
    <source>
        <dbReference type="RuleBase" id="RU366048"/>
    </source>
</evidence>
<dbReference type="GO" id="GO:0005743">
    <property type="term" value="C:mitochondrial inner membrane"/>
    <property type="evidence" value="ECO:0007669"/>
    <property type="project" value="UniProtKB-SubCell"/>
</dbReference>
<sequence length="93" mass="10889">MCSSTMFELVQNVLTSIMFSLDYEERVLPSITNEILKFVVTQFDAIQLIIQRTLISHRTHLSFGPEFTRAVELKQVAQQDIEKQRFLIKKINE</sequence>
<name>A0A814Y0Z4_9BILA</name>
<dbReference type="PANTHER" id="PTHR23222">
    <property type="entry name" value="PROHIBITIN"/>
    <property type="match status" value="1"/>
</dbReference>
<accession>A0A814Y0Z4</accession>
<proteinExistence type="inferred from homology"/>
<dbReference type="AlphaFoldDB" id="A0A814Y0Z4"/>
<evidence type="ECO:0000313" key="4">
    <source>
        <dbReference type="Proteomes" id="UP000663882"/>
    </source>
</evidence>
<dbReference type="PRINTS" id="PR00679">
    <property type="entry name" value="PROHIBITIN"/>
</dbReference>
<comment type="subcellular location">
    <subcellularLocation>
        <location evidence="2">Mitochondrion inner membrane</location>
    </subcellularLocation>
</comment>
<dbReference type="EMBL" id="CAJNOO010001983">
    <property type="protein sequence ID" value="CAF1223017.1"/>
    <property type="molecule type" value="Genomic_DNA"/>
</dbReference>
<keyword evidence="2" id="KW-0999">Mitochondrion inner membrane</keyword>
<organism evidence="3 4">
    <name type="scientific">Rotaria sordida</name>
    <dbReference type="NCBI Taxonomy" id="392033"/>
    <lineage>
        <taxon>Eukaryota</taxon>
        <taxon>Metazoa</taxon>
        <taxon>Spiralia</taxon>
        <taxon>Gnathifera</taxon>
        <taxon>Rotifera</taxon>
        <taxon>Eurotatoria</taxon>
        <taxon>Bdelloidea</taxon>
        <taxon>Philodinida</taxon>
        <taxon>Philodinidae</taxon>
        <taxon>Rotaria</taxon>
    </lineage>
</organism>
<protein>
    <recommendedName>
        <fullName evidence="2">Prohibitin</fullName>
    </recommendedName>
</protein>
<dbReference type="InterPro" id="IPR000163">
    <property type="entry name" value="Prohibitin"/>
</dbReference>
<keyword evidence="2" id="KW-0472">Membrane</keyword>
<dbReference type="GO" id="GO:0007005">
    <property type="term" value="P:mitochondrion organization"/>
    <property type="evidence" value="ECO:0007669"/>
    <property type="project" value="TreeGrafter"/>
</dbReference>
<dbReference type="Proteomes" id="UP000663882">
    <property type="component" value="Unassembled WGS sequence"/>
</dbReference>
<evidence type="ECO:0000313" key="3">
    <source>
        <dbReference type="EMBL" id="CAF1223017.1"/>
    </source>
</evidence>
<dbReference type="PANTHER" id="PTHR23222:SF0">
    <property type="entry name" value="PROHIBITIN 1"/>
    <property type="match status" value="1"/>
</dbReference>
<keyword evidence="2" id="KW-0496">Mitochondrion</keyword>
<comment type="caution">
    <text evidence="3">The sequence shown here is derived from an EMBL/GenBank/DDBJ whole genome shotgun (WGS) entry which is preliminary data.</text>
</comment>
<gene>
    <name evidence="3" type="ORF">RFH988_LOCUS25751</name>
</gene>
<reference evidence="3" key="1">
    <citation type="submission" date="2021-02" db="EMBL/GenBank/DDBJ databases">
        <authorList>
            <person name="Nowell W R."/>
        </authorList>
    </citation>
    <scope>NUCLEOTIDE SEQUENCE</scope>
</reference>
<dbReference type="OrthoDB" id="275637at2759"/>
<evidence type="ECO:0000256" key="1">
    <source>
        <dbReference type="ARBA" id="ARBA00009658"/>
    </source>
</evidence>